<evidence type="ECO:0000313" key="4">
    <source>
        <dbReference type="Proteomes" id="UP000216947"/>
    </source>
</evidence>
<dbReference type="InterPro" id="IPR047137">
    <property type="entry name" value="ORF3"/>
</dbReference>
<organism evidence="3 4">
    <name type="scientific">Bordetella genomosp. 7</name>
    <dbReference type="NCBI Taxonomy" id="1416805"/>
    <lineage>
        <taxon>Bacteria</taxon>
        <taxon>Pseudomonadati</taxon>
        <taxon>Pseudomonadota</taxon>
        <taxon>Betaproteobacteria</taxon>
        <taxon>Burkholderiales</taxon>
        <taxon>Alcaligenaceae</taxon>
        <taxon>Bordetella</taxon>
    </lineage>
</organism>
<dbReference type="SUPFAM" id="SSF55961">
    <property type="entry name" value="Bet v1-like"/>
    <property type="match status" value="1"/>
</dbReference>
<evidence type="ECO:0000313" key="3">
    <source>
        <dbReference type="EMBL" id="OZI22984.1"/>
    </source>
</evidence>
<sequence>MAGLLLLAWGSRHRGAGATLATATALGLFCRAATGHSLVKRAVQSSPYERQVAGSRGWHAATVTEYAVTIGRPRDELYRFWRDFTNLPAFMKHVRRIDVLSPQRSCWTVKAPMGRTVQWISYVTDDRENERIAWESEADADVPNAGWVEFRDAPGNRGTEVRAEIAYQPPYGHAGRLASRMLLPETPHNQMADDLRRLKQLMETGETTVAQSRPQ</sequence>
<dbReference type="PANTHER" id="PTHR33824:SF7">
    <property type="entry name" value="POLYKETIDE CYCLASE_DEHYDRASE AND LIPID TRANSPORT SUPERFAMILY PROTEIN"/>
    <property type="match status" value="1"/>
</dbReference>
<dbReference type="InterPro" id="IPR023393">
    <property type="entry name" value="START-like_dom_sf"/>
</dbReference>
<dbReference type="Gene3D" id="3.30.530.20">
    <property type="match status" value="1"/>
</dbReference>
<dbReference type="Pfam" id="PF03364">
    <property type="entry name" value="Polyketide_cyc"/>
    <property type="match status" value="1"/>
</dbReference>
<reference evidence="4" key="1">
    <citation type="submission" date="2017-05" db="EMBL/GenBank/DDBJ databases">
        <title>Complete and WGS of Bordetella genogroups.</title>
        <authorList>
            <person name="Spilker T."/>
            <person name="Lipuma J."/>
        </authorList>
    </citation>
    <scope>NUCLEOTIDE SEQUENCE [LARGE SCALE GENOMIC DNA]</scope>
    <source>
        <strain evidence="4">AU18089</strain>
    </source>
</reference>
<proteinExistence type="inferred from homology"/>
<gene>
    <name evidence="3" type="ORF">CAL19_08485</name>
</gene>
<dbReference type="InterPro" id="IPR005031">
    <property type="entry name" value="COQ10_START"/>
</dbReference>
<comment type="similarity">
    <text evidence="1">Belongs to the ribosome association toxin RatA family.</text>
</comment>
<name>A0A261RDA4_9BORD</name>
<dbReference type="EMBL" id="NEVK01000004">
    <property type="protein sequence ID" value="OZI22984.1"/>
    <property type="molecule type" value="Genomic_DNA"/>
</dbReference>
<dbReference type="AlphaFoldDB" id="A0A261RDA4"/>
<keyword evidence="4" id="KW-1185">Reference proteome</keyword>
<dbReference type="PANTHER" id="PTHR33824">
    <property type="entry name" value="POLYKETIDE CYCLASE/DEHYDRASE AND LIPID TRANSPORT SUPERFAMILY PROTEIN"/>
    <property type="match status" value="1"/>
</dbReference>
<accession>A0A261RDA4</accession>
<dbReference type="Proteomes" id="UP000216947">
    <property type="component" value="Unassembled WGS sequence"/>
</dbReference>
<comment type="caution">
    <text evidence="3">The sequence shown here is derived from an EMBL/GenBank/DDBJ whole genome shotgun (WGS) entry which is preliminary data.</text>
</comment>
<feature type="domain" description="Coenzyme Q-binding protein COQ10 START" evidence="2">
    <location>
        <begin position="70"/>
        <end position="178"/>
    </location>
</feature>
<protein>
    <recommendedName>
        <fullName evidence="2">Coenzyme Q-binding protein COQ10 START domain-containing protein</fullName>
    </recommendedName>
</protein>
<dbReference type="CDD" id="cd07817">
    <property type="entry name" value="SRPBCC_8"/>
    <property type="match status" value="1"/>
</dbReference>
<evidence type="ECO:0000259" key="2">
    <source>
        <dbReference type="Pfam" id="PF03364"/>
    </source>
</evidence>
<evidence type="ECO:0000256" key="1">
    <source>
        <dbReference type="ARBA" id="ARBA00008918"/>
    </source>
</evidence>